<evidence type="ECO:0000256" key="1">
    <source>
        <dbReference type="ARBA" id="ARBA00005382"/>
    </source>
</evidence>
<organism evidence="5 6">
    <name type="scientific">Chitinophaga solisilvae</name>
    <dbReference type="NCBI Taxonomy" id="1233460"/>
    <lineage>
        <taxon>Bacteria</taxon>
        <taxon>Pseudomonadati</taxon>
        <taxon>Bacteroidota</taxon>
        <taxon>Chitinophagia</taxon>
        <taxon>Chitinophagales</taxon>
        <taxon>Chitinophagaceae</taxon>
        <taxon>Chitinophaga</taxon>
    </lineage>
</organism>
<comment type="caution">
    <text evidence="5">The sequence shown here is derived from an EMBL/GenBank/DDBJ whole genome shotgun (WGS) entry which is preliminary data.</text>
</comment>
<name>A0A433WHC2_9BACT</name>
<reference evidence="5" key="1">
    <citation type="submission" date="2020-05" db="EMBL/GenBank/DDBJ databases">
        <title>Chitinophaga laudate sp. nov., isolated from a tropical peat swamp.</title>
        <authorList>
            <person name="Goh C.B.S."/>
            <person name="Lee M.S."/>
            <person name="Parimannan S."/>
            <person name="Pasbakhsh P."/>
            <person name="Yule C.M."/>
            <person name="Rajandas H."/>
            <person name="Loke S."/>
            <person name="Croft L."/>
            <person name="Tan J.B.L."/>
        </authorList>
    </citation>
    <scope>NUCLEOTIDE SEQUENCE</scope>
    <source>
        <strain evidence="5">Mgbs1</strain>
    </source>
</reference>
<dbReference type="PANTHER" id="PTHR11069:SF23">
    <property type="entry name" value="LYSOSOMAL ACID GLUCOSYLCERAMIDASE"/>
    <property type="match status" value="1"/>
</dbReference>
<keyword evidence="6" id="KW-1185">Reference proteome</keyword>
<dbReference type="SUPFAM" id="SSF51445">
    <property type="entry name" value="(Trans)glycosidases"/>
    <property type="match status" value="1"/>
</dbReference>
<dbReference type="Proteomes" id="UP000281028">
    <property type="component" value="Unassembled WGS sequence"/>
</dbReference>
<dbReference type="GO" id="GO:0016020">
    <property type="term" value="C:membrane"/>
    <property type="evidence" value="ECO:0007669"/>
    <property type="project" value="GOC"/>
</dbReference>
<evidence type="ECO:0000256" key="4">
    <source>
        <dbReference type="RuleBase" id="RU361188"/>
    </source>
</evidence>
<dbReference type="InterPro" id="IPR001139">
    <property type="entry name" value="Glyco_hydro_30"/>
</dbReference>
<evidence type="ECO:0000313" key="5">
    <source>
        <dbReference type="EMBL" id="NSL90685.1"/>
    </source>
</evidence>
<dbReference type="Gene3D" id="2.60.40.1180">
    <property type="entry name" value="Golgi alpha-mannosidase II"/>
    <property type="match status" value="1"/>
</dbReference>
<sequence length="460" mass="50481">MKRICLIVLMLAVYFSALPQTLQSRVTAGDRSAVLQPGAIAVFNHKDNGSPVIEVNETETYQSVDGFGFTLTGGSAALINKMPAAQQQQLLRELFLTAGNGIGISYLRVTIGASDLSDHVFTYDEMPAGQTDTALQHFSMDVERADLIPVLQKIIALNPAVKILGSPWTAPTWMKNNHAFIGGSLQRQYFQAYARYFVKYIQAMKAAGITIDAITPQNEPLHPGNNPSMLMLAEDQRDFVKYNLGPAFREAGLSTKIILYDHNCDRPDYPLSILQDSVAYPFIDGSAFHLYGGEITALTTVHNAFPEKHVYFTEQWSDGKGRFDRELKGNVTRLIIGAMRNWSRNVLQWNLAADPQWNPHTDKGGCTQCLGAVTIDGSEITRNSSYYVIGHAAKFVPAGSVRIASGSIPQLDNVAFRTPAGKKVLIVVNNHLQQQSFQIRSGGRLAAVSLPSGAVATYVW</sequence>
<dbReference type="AlphaFoldDB" id="A0A433WHC2"/>
<accession>A0A433WHC2</accession>
<dbReference type="InterPro" id="IPR017853">
    <property type="entry name" value="GH"/>
</dbReference>
<keyword evidence="2" id="KW-0732">Signal</keyword>
<dbReference type="EMBL" id="RIAR02000001">
    <property type="protein sequence ID" value="NSL90685.1"/>
    <property type="molecule type" value="Genomic_DNA"/>
</dbReference>
<dbReference type="Pfam" id="PF02055">
    <property type="entry name" value="Glyco_hydro_30"/>
    <property type="match status" value="1"/>
</dbReference>
<dbReference type="GO" id="GO:0004348">
    <property type="term" value="F:glucosylceramidase activity"/>
    <property type="evidence" value="ECO:0007669"/>
    <property type="project" value="InterPro"/>
</dbReference>
<dbReference type="InterPro" id="IPR033452">
    <property type="entry name" value="GH30_C"/>
</dbReference>
<evidence type="ECO:0000256" key="2">
    <source>
        <dbReference type="ARBA" id="ARBA00022729"/>
    </source>
</evidence>
<comment type="similarity">
    <text evidence="1 4">Belongs to the glycosyl hydrolase 30 family.</text>
</comment>
<protein>
    <submittedName>
        <fullName evidence="5">Glucosylceramidase</fullName>
    </submittedName>
</protein>
<evidence type="ECO:0000256" key="3">
    <source>
        <dbReference type="ARBA" id="ARBA00022801"/>
    </source>
</evidence>
<dbReference type="InterPro" id="IPR033453">
    <property type="entry name" value="Glyco_hydro_30_TIM-barrel"/>
</dbReference>
<dbReference type="Pfam" id="PF17189">
    <property type="entry name" value="Glyco_hydro_30C"/>
    <property type="match status" value="1"/>
</dbReference>
<dbReference type="InterPro" id="IPR013780">
    <property type="entry name" value="Glyco_hydro_b"/>
</dbReference>
<evidence type="ECO:0000313" key="6">
    <source>
        <dbReference type="Proteomes" id="UP000281028"/>
    </source>
</evidence>
<dbReference type="PANTHER" id="PTHR11069">
    <property type="entry name" value="GLUCOSYLCERAMIDASE"/>
    <property type="match status" value="1"/>
</dbReference>
<gene>
    <name evidence="5" type="ORF">ECE50_027935</name>
</gene>
<dbReference type="Gene3D" id="3.20.20.80">
    <property type="entry name" value="Glycosidases"/>
    <property type="match status" value="1"/>
</dbReference>
<dbReference type="GO" id="GO:0006680">
    <property type="term" value="P:glucosylceramide catabolic process"/>
    <property type="evidence" value="ECO:0007669"/>
    <property type="project" value="TreeGrafter"/>
</dbReference>
<keyword evidence="4" id="KW-0326">Glycosidase</keyword>
<proteinExistence type="inferred from homology"/>
<dbReference type="OrthoDB" id="9806701at2"/>
<keyword evidence="3 4" id="KW-0378">Hydrolase</keyword>